<dbReference type="GO" id="GO:0005737">
    <property type="term" value="C:cytoplasm"/>
    <property type="evidence" value="ECO:0007669"/>
    <property type="project" value="TreeGrafter"/>
</dbReference>
<gene>
    <name evidence="9" type="ORF">CEUR00632_LOCUS11307</name>
</gene>
<keyword evidence="6" id="KW-0888">Threonine protease</keyword>
<dbReference type="InterPro" id="IPR029055">
    <property type="entry name" value="Ntn_hydrolases_N"/>
</dbReference>
<evidence type="ECO:0000256" key="2">
    <source>
        <dbReference type="ARBA" id="ARBA00004123"/>
    </source>
</evidence>
<dbReference type="PANTHER" id="PTHR32194">
    <property type="entry name" value="METALLOPROTEASE TLDD"/>
    <property type="match status" value="1"/>
</dbReference>
<keyword evidence="8" id="KW-0647">Proteasome</keyword>
<reference evidence="9" key="1">
    <citation type="submission" date="2021-01" db="EMBL/GenBank/DDBJ databases">
        <authorList>
            <person name="Corre E."/>
            <person name="Pelletier E."/>
            <person name="Niang G."/>
            <person name="Scheremetjew M."/>
            <person name="Finn R."/>
            <person name="Kale V."/>
            <person name="Holt S."/>
            <person name="Cochrane G."/>
            <person name="Meng A."/>
            <person name="Brown T."/>
            <person name="Cohen L."/>
        </authorList>
    </citation>
    <scope>NUCLEOTIDE SEQUENCE</scope>
    <source>
        <strain evidence="9">CCMP219</strain>
    </source>
</reference>
<comment type="catalytic activity">
    <reaction evidence="1">
        <text>Cleavage of peptide bonds with very broad specificity.</text>
        <dbReference type="EC" id="3.4.25.1"/>
    </reaction>
</comment>
<dbReference type="PRINTS" id="PR00141">
    <property type="entry name" value="PROTEASOME"/>
</dbReference>
<evidence type="ECO:0000313" key="9">
    <source>
        <dbReference type="EMBL" id="CAD8292126.1"/>
    </source>
</evidence>
<dbReference type="EMBL" id="HBEC01024722">
    <property type="protein sequence ID" value="CAD8292126.1"/>
    <property type="molecule type" value="Transcribed_RNA"/>
</dbReference>
<dbReference type="InterPro" id="IPR001353">
    <property type="entry name" value="Proteasome_sua/b"/>
</dbReference>
<dbReference type="PANTHER" id="PTHR32194:SF0">
    <property type="entry name" value="ATP-DEPENDENT PROTEASE SUBUNIT HSLV"/>
    <property type="match status" value="1"/>
</dbReference>
<dbReference type="InterPro" id="IPR000243">
    <property type="entry name" value="Pept_T1A_subB"/>
</dbReference>
<evidence type="ECO:0000256" key="4">
    <source>
        <dbReference type="ARBA" id="ARBA00022490"/>
    </source>
</evidence>
<dbReference type="GO" id="GO:0005634">
    <property type="term" value="C:nucleus"/>
    <property type="evidence" value="ECO:0007669"/>
    <property type="project" value="UniProtKB-SubCell"/>
</dbReference>
<evidence type="ECO:0000256" key="1">
    <source>
        <dbReference type="ARBA" id="ARBA00001198"/>
    </source>
</evidence>
<comment type="subcellular location">
    <subcellularLocation>
        <location evidence="2">Nucleus</location>
    </subcellularLocation>
</comment>
<evidence type="ECO:0000256" key="8">
    <source>
        <dbReference type="ARBA" id="ARBA00022942"/>
    </source>
</evidence>
<accession>A0A7R9VDR5</accession>
<evidence type="ECO:0000256" key="6">
    <source>
        <dbReference type="ARBA" id="ARBA00022698"/>
    </source>
</evidence>
<proteinExistence type="predicted"/>
<organism evidence="9">
    <name type="scientific">Chlamydomonas euryale</name>
    <dbReference type="NCBI Taxonomy" id="1486919"/>
    <lineage>
        <taxon>Eukaryota</taxon>
        <taxon>Viridiplantae</taxon>
        <taxon>Chlorophyta</taxon>
        <taxon>core chlorophytes</taxon>
        <taxon>Chlorophyceae</taxon>
        <taxon>CS clade</taxon>
        <taxon>Chlamydomonadales</taxon>
        <taxon>Chlamydomonadaceae</taxon>
        <taxon>Chlamydomonas</taxon>
    </lineage>
</organism>
<keyword evidence="4" id="KW-0963">Cytoplasm</keyword>
<dbReference type="InterPro" id="IPR023333">
    <property type="entry name" value="Proteasome_suB-type"/>
</dbReference>
<dbReference type="PROSITE" id="PS51476">
    <property type="entry name" value="PROTEASOME_BETA_2"/>
    <property type="match status" value="1"/>
</dbReference>
<dbReference type="Pfam" id="PF00227">
    <property type="entry name" value="Proteasome"/>
    <property type="match status" value="1"/>
</dbReference>
<dbReference type="GO" id="GO:0019774">
    <property type="term" value="C:proteasome core complex, beta-subunit complex"/>
    <property type="evidence" value="ECO:0007669"/>
    <property type="project" value="UniProtKB-ARBA"/>
</dbReference>
<dbReference type="EC" id="3.4.25.1" evidence="3"/>
<evidence type="ECO:0000256" key="3">
    <source>
        <dbReference type="ARBA" id="ARBA00012039"/>
    </source>
</evidence>
<protein>
    <recommendedName>
        <fullName evidence="3">proteasome endopeptidase complex</fullName>
        <ecNumber evidence="3">3.4.25.1</ecNumber>
    </recommendedName>
</protein>
<keyword evidence="7" id="KW-0378">Hydrolase</keyword>
<name>A0A7R9VDR5_9CHLO</name>
<evidence type="ECO:0000256" key="7">
    <source>
        <dbReference type="ARBA" id="ARBA00022801"/>
    </source>
</evidence>
<dbReference type="SUPFAM" id="SSF56235">
    <property type="entry name" value="N-terminal nucleophile aminohydrolases (Ntn hydrolases)"/>
    <property type="match status" value="1"/>
</dbReference>
<dbReference type="GO" id="GO:0051603">
    <property type="term" value="P:proteolysis involved in protein catabolic process"/>
    <property type="evidence" value="ECO:0007669"/>
    <property type="project" value="InterPro"/>
</dbReference>
<sequence>MACVYDGGVVLGADGRVSVGNYISNRSSNKIAPLAERVFLLRSGSAPDAQIVSDHVSFYVHNLEAEQQLPMSVETVAKLVMQINYQNKDNLIGALIIAGYDEEKKGQVFGCPIGGTLSNEKWAVDGSGSTFIWGYCDAAYRDNFTRAEAEAFVEEGVALAMSSDCSSGGCIRLVTVNSEGAHHKYINGSQAPKFQDELNVPGPATGGMILG</sequence>
<dbReference type="AlphaFoldDB" id="A0A7R9VDR5"/>
<evidence type="ECO:0000256" key="5">
    <source>
        <dbReference type="ARBA" id="ARBA00022670"/>
    </source>
</evidence>
<dbReference type="Gene3D" id="3.60.20.10">
    <property type="entry name" value="Glutamine Phosphoribosylpyrophosphate, subunit 1, domain 1"/>
    <property type="match status" value="1"/>
</dbReference>
<dbReference type="GO" id="GO:0004298">
    <property type="term" value="F:threonine-type endopeptidase activity"/>
    <property type="evidence" value="ECO:0007669"/>
    <property type="project" value="UniProtKB-KW"/>
</dbReference>
<keyword evidence="5" id="KW-0645">Protease</keyword>